<reference evidence="7" key="1">
    <citation type="journal article" date="2019" name="Int. J. Syst. Evol. Microbiol.">
        <title>The Global Catalogue of Microorganisms (GCM) 10K type strain sequencing project: providing services to taxonomists for standard genome sequencing and annotation.</title>
        <authorList>
            <consortium name="The Broad Institute Genomics Platform"/>
            <consortium name="The Broad Institute Genome Sequencing Center for Infectious Disease"/>
            <person name="Wu L."/>
            <person name="Ma J."/>
        </authorList>
    </citation>
    <scope>NUCLEOTIDE SEQUENCE [LARGE SCALE GENOMIC DNA]</scope>
    <source>
        <strain evidence="7">ZS-22-S1</strain>
    </source>
</reference>
<comment type="caution">
    <text evidence="6">The sequence shown here is derived from an EMBL/GenBank/DDBJ whole genome shotgun (WGS) entry which is preliminary data.</text>
</comment>
<dbReference type="InterPro" id="IPR009057">
    <property type="entry name" value="Homeodomain-like_sf"/>
</dbReference>
<organism evidence="6 7">
    <name type="scientific">Actinophytocola glycyrrhizae</name>
    <dbReference type="NCBI Taxonomy" id="2044873"/>
    <lineage>
        <taxon>Bacteria</taxon>
        <taxon>Bacillati</taxon>
        <taxon>Actinomycetota</taxon>
        <taxon>Actinomycetes</taxon>
        <taxon>Pseudonocardiales</taxon>
        <taxon>Pseudonocardiaceae</taxon>
    </lineage>
</organism>
<accession>A0ABV9S8P8</accession>
<dbReference type="PANTHER" id="PTHR30055">
    <property type="entry name" value="HTH-TYPE TRANSCRIPTIONAL REGULATOR RUTR"/>
    <property type="match status" value="1"/>
</dbReference>
<feature type="domain" description="HTH tetR-type" evidence="5">
    <location>
        <begin position="12"/>
        <end position="72"/>
    </location>
</feature>
<gene>
    <name evidence="6" type="ORF">ACFPCV_26945</name>
</gene>
<protein>
    <submittedName>
        <fullName evidence="6">TetR family transcriptional regulator</fullName>
    </submittedName>
</protein>
<keyword evidence="2 4" id="KW-0238">DNA-binding</keyword>
<dbReference type="PANTHER" id="PTHR30055:SF238">
    <property type="entry name" value="MYCOFACTOCIN BIOSYNTHESIS TRANSCRIPTIONAL REGULATOR MFTR-RELATED"/>
    <property type="match status" value="1"/>
</dbReference>
<proteinExistence type="predicted"/>
<evidence type="ECO:0000256" key="1">
    <source>
        <dbReference type="ARBA" id="ARBA00023015"/>
    </source>
</evidence>
<evidence type="ECO:0000256" key="3">
    <source>
        <dbReference type="ARBA" id="ARBA00023163"/>
    </source>
</evidence>
<dbReference type="InterPro" id="IPR041347">
    <property type="entry name" value="MftR_C"/>
</dbReference>
<feature type="DNA-binding region" description="H-T-H motif" evidence="4">
    <location>
        <begin position="35"/>
        <end position="54"/>
    </location>
</feature>
<keyword evidence="1" id="KW-0805">Transcription regulation</keyword>
<evidence type="ECO:0000259" key="5">
    <source>
        <dbReference type="PROSITE" id="PS50977"/>
    </source>
</evidence>
<dbReference type="Gene3D" id="1.10.10.60">
    <property type="entry name" value="Homeodomain-like"/>
    <property type="match status" value="1"/>
</dbReference>
<dbReference type="SUPFAM" id="SSF46689">
    <property type="entry name" value="Homeodomain-like"/>
    <property type="match status" value="1"/>
</dbReference>
<dbReference type="Pfam" id="PF17754">
    <property type="entry name" value="TetR_C_14"/>
    <property type="match status" value="1"/>
</dbReference>
<evidence type="ECO:0000256" key="4">
    <source>
        <dbReference type="PROSITE-ProRule" id="PRU00335"/>
    </source>
</evidence>
<keyword evidence="7" id="KW-1185">Reference proteome</keyword>
<keyword evidence="3" id="KW-0804">Transcription</keyword>
<evidence type="ECO:0000313" key="7">
    <source>
        <dbReference type="Proteomes" id="UP001595859"/>
    </source>
</evidence>
<dbReference type="Proteomes" id="UP001595859">
    <property type="component" value="Unassembled WGS sequence"/>
</dbReference>
<dbReference type="Gene3D" id="1.10.357.10">
    <property type="entry name" value="Tetracycline Repressor, domain 2"/>
    <property type="match status" value="1"/>
</dbReference>
<evidence type="ECO:0000256" key="2">
    <source>
        <dbReference type="ARBA" id="ARBA00023125"/>
    </source>
</evidence>
<dbReference type="PROSITE" id="PS50977">
    <property type="entry name" value="HTH_TETR_2"/>
    <property type="match status" value="1"/>
</dbReference>
<dbReference type="Pfam" id="PF00440">
    <property type="entry name" value="TetR_N"/>
    <property type="match status" value="1"/>
</dbReference>
<sequence>MNDGGLRERKKRATRLALSQATIRLAFERGLDNVAVEDIAAEANVSERTFRNYFASKAEAVVATHVERGKRTAEALRERPADEPLWDALTGAIAGQFEPPPDAPAPPRIDRYTTALQKLLAEPAVQYEVFRAHAMAQDELTAAIADRTGTAAGDLYPQVVAAVANAGLGTAMAHWTRDPAQSLVALLREVFDQIRAGLPDPR</sequence>
<dbReference type="InterPro" id="IPR050109">
    <property type="entry name" value="HTH-type_TetR-like_transc_reg"/>
</dbReference>
<dbReference type="RefSeq" id="WP_378059135.1">
    <property type="nucleotide sequence ID" value="NZ_JBHSIS010000017.1"/>
</dbReference>
<name>A0ABV9S8P8_9PSEU</name>
<evidence type="ECO:0000313" key="6">
    <source>
        <dbReference type="EMBL" id="MFC4857148.1"/>
    </source>
</evidence>
<dbReference type="InterPro" id="IPR001647">
    <property type="entry name" value="HTH_TetR"/>
</dbReference>
<dbReference type="EMBL" id="JBHSIS010000017">
    <property type="protein sequence ID" value="MFC4857148.1"/>
    <property type="molecule type" value="Genomic_DNA"/>
</dbReference>